<evidence type="ECO:0000259" key="1">
    <source>
        <dbReference type="PROSITE" id="PS50110"/>
    </source>
</evidence>
<proteinExistence type="predicted"/>
<accession>A0A645AQ48</accession>
<dbReference type="InterPro" id="IPR001789">
    <property type="entry name" value="Sig_transdc_resp-reg_receiver"/>
</dbReference>
<dbReference type="GO" id="GO:0003677">
    <property type="term" value="F:DNA binding"/>
    <property type="evidence" value="ECO:0007669"/>
    <property type="project" value="InterPro"/>
</dbReference>
<protein>
    <submittedName>
        <fullName evidence="3">Uncharacterized protein</fullName>
    </submittedName>
</protein>
<dbReference type="Gene3D" id="2.40.50.1020">
    <property type="entry name" value="LytTr DNA-binding domain"/>
    <property type="match status" value="1"/>
</dbReference>
<organism evidence="3">
    <name type="scientific">bioreactor metagenome</name>
    <dbReference type="NCBI Taxonomy" id="1076179"/>
    <lineage>
        <taxon>unclassified sequences</taxon>
        <taxon>metagenomes</taxon>
        <taxon>ecological metagenomes</taxon>
    </lineage>
</organism>
<dbReference type="Gene3D" id="3.40.50.2300">
    <property type="match status" value="1"/>
</dbReference>
<gene>
    <name evidence="3" type="ORF">SDC9_101980</name>
</gene>
<dbReference type="SMART" id="SM00850">
    <property type="entry name" value="LytTR"/>
    <property type="match status" value="1"/>
</dbReference>
<dbReference type="PANTHER" id="PTHR37299">
    <property type="entry name" value="TRANSCRIPTIONAL REGULATOR-RELATED"/>
    <property type="match status" value="1"/>
</dbReference>
<evidence type="ECO:0000313" key="3">
    <source>
        <dbReference type="EMBL" id="MPM55187.1"/>
    </source>
</evidence>
<feature type="domain" description="HTH LytTR-type" evidence="2">
    <location>
        <begin position="79"/>
        <end position="183"/>
    </location>
</feature>
<dbReference type="GO" id="GO:0000156">
    <property type="term" value="F:phosphorelay response regulator activity"/>
    <property type="evidence" value="ECO:0007669"/>
    <property type="project" value="InterPro"/>
</dbReference>
<dbReference type="Pfam" id="PF04397">
    <property type="entry name" value="LytTR"/>
    <property type="match status" value="1"/>
</dbReference>
<dbReference type="InterPro" id="IPR011006">
    <property type="entry name" value="CheY-like_superfamily"/>
</dbReference>
<dbReference type="AlphaFoldDB" id="A0A645AQ48"/>
<dbReference type="InterPro" id="IPR007492">
    <property type="entry name" value="LytTR_DNA-bd_dom"/>
</dbReference>
<sequence>MPKQNGFDLLEITGYAGKIVFVTAYDNYALKAFDVNAADYLVKPVKEEKIERLKEKLTGEHRGDENNICCCRLGYDDVIYVSDGKRYRFVEIKEIRAVCSTGNYTTIVTSTEQVLVYKSLKEWEERLPRNRFCRIHRTTIVNICSVSKIEKWFNYSLRVYLQGIEQPFIMSKRFSAIVRKRFS</sequence>
<dbReference type="PROSITE" id="PS50110">
    <property type="entry name" value="RESPONSE_REGULATORY"/>
    <property type="match status" value="1"/>
</dbReference>
<dbReference type="PANTHER" id="PTHR37299:SF1">
    <property type="entry name" value="STAGE 0 SPORULATION PROTEIN A HOMOLOG"/>
    <property type="match status" value="1"/>
</dbReference>
<dbReference type="PROSITE" id="PS50930">
    <property type="entry name" value="HTH_LYTTR"/>
    <property type="match status" value="1"/>
</dbReference>
<evidence type="ECO:0000259" key="2">
    <source>
        <dbReference type="PROSITE" id="PS50930"/>
    </source>
</evidence>
<dbReference type="EMBL" id="VSSQ01015156">
    <property type="protein sequence ID" value="MPM55187.1"/>
    <property type="molecule type" value="Genomic_DNA"/>
</dbReference>
<dbReference type="InterPro" id="IPR046947">
    <property type="entry name" value="LytR-like"/>
</dbReference>
<name>A0A645AQ48_9ZZZZ</name>
<feature type="domain" description="Response regulatory" evidence="1">
    <location>
        <begin position="1"/>
        <end position="58"/>
    </location>
</feature>
<comment type="caution">
    <text evidence="3">The sequence shown here is derived from an EMBL/GenBank/DDBJ whole genome shotgun (WGS) entry which is preliminary data.</text>
</comment>
<reference evidence="3" key="1">
    <citation type="submission" date="2019-08" db="EMBL/GenBank/DDBJ databases">
        <authorList>
            <person name="Kucharzyk K."/>
            <person name="Murdoch R.W."/>
            <person name="Higgins S."/>
            <person name="Loffler F."/>
        </authorList>
    </citation>
    <scope>NUCLEOTIDE SEQUENCE</scope>
</reference>
<dbReference type="SUPFAM" id="SSF52172">
    <property type="entry name" value="CheY-like"/>
    <property type="match status" value="1"/>
</dbReference>